<protein>
    <submittedName>
        <fullName evidence="1">Uncharacterized protein</fullName>
    </submittedName>
</protein>
<dbReference type="PANTHER" id="PTHR33702">
    <property type="entry name" value="BNAA09G40010D PROTEIN"/>
    <property type="match status" value="1"/>
</dbReference>
<dbReference type="GeneID" id="115971830"/>
<dbReference type="Gramene" id="QL12p028794:mrna">
    <property type="protein sequence ID" value="QL12p028794:mrna:CDS:1"/>
    <property type="gene ID" value="QL12p028794"/>
</dbReference>
<dbReference type="PANTHER" id="PTHR33702:SF5">
    <property type="entry name" value="OS01G0308600 PROTEIN"/>
    <property type="match status" value="1"/>
</dbReference>
<dbReference type="OrthoDB" id="1898021at2759"/>
<dbReference type="FunCoup" id="A0A7N2N4V3">
    <property type="interactions" value="497"/>
</dbReference>
<dbReference type="EnsemblPlants" id="QL12p028794:mrna">
    <property type="protein sequence ID" value="QL12p028794:mrna:CDS:1"/>
    <property type="gene ID" value="QL12p028794"/>
</dbReference>
<sequence>MEGISAGVYKGLRSYWRRRGYEKLNGSGRRRRTKHVELGSNRRRRFWRIKIKPKIRLGSPKKFFVWLRDGYMKMMMGLANSRTFTSSGYGFATAGSMYDGINGLTRGPLKEYDDKMIVEFYKTLMMAQGALVPRDAAKLGSQIVCHR</sequence>
<name>A0A7N2N4V3_QUELO</name>
<dbReference type="RefSeq" id="XP_030947757.1">
    <property type="nucleotide sequence ID" value="XM_031091897.1"/>
</dbReference>
<dbReference type="OMA" id="MMGFANS"/>
<gene>
    <name evidence="1" type="primary">LOC115971830</name>
</gene>
<organism evidence="1 2">
    <name type="scientific">Quercus lobata</name>
    <name type="common">Valley oak</name>
    <dbReference type="NCBI Taxonomy" id="97700"/>
    <lineage>
        <taxon>Eukaryota</taxon>
        <taxon>Viridiplantae</taxon>
        <taxon>Streptophyta</taxon>
        <taxon>Embryophyta</taxon>
        <taxon>Tracheophyta</taxon>
        <taxon>Spermatophyta</taxon>
        <taxon>Magnoliopsida</taxon>
        <taxon>eudicotyledons</taxon>
        <taxon>Gunneridae</taxon>
        <taxon>Pentapetalae</taxon>
        <taxon>rosids</taxon>
        <taxon>fabids</taxon>
        <taxon>Fagales</taxon>
        <taxon>Fagaceae</taxon>
        <taxon>Quercus</taxon>
    </lineage>
</organism>
<dbReference type="Proteomes" id="UP000594261">
    <property type="component" value="Chromosome 12"/>
</dbReference>
<keyword evidence="2" id="KW-1185">Reference proteome</keyword>
<dbReference type="AlphaFoldDB" id="A0A7N2N4V3"/>
<evidence type="ECO:0000313" key="1">
    <source>
        <dbReference type="EnsemblPlants" id="QL12p028794:mrna:CDS:1"/>
    </source>
</evidence>
<accession>A0A7N2N4V3</accession>
<proteinExistence type="predicted"/>
<reference evidence="1 2" key="1">
    <citation type="journal article" date="2016" name="G3 (Bethesda)">
        <title>First Draft Assembly and Annotation of the Genome of a California Endemic Oak Quercus lobata Nee (Fagaceae).</title>
        <authorList>
            <person name="Sork V.L."/>
            <person name="Fitz-Gibbon S.T."/>
            <person name="Puiu D."/>
            <person name="Crepeau M."/>
            <person name="Gugger P.F."/>
            <person name="Sherman R."/>
            <person name="Stevens K."/>
            <person name="Langley C.H."/>
            <person name="Pellegrini M."/>
            <person name="Salzberg S.L."/>
        </authorList>
    </citation>
    <scope>NUCLEOTIDE SEQUENCE [LARGE SCALE GENOMIC DNA]</scope>
    <source>
        <strain evidence="1 2">cv. SW786</strain>
    </source>
</reference>
<evidence type="ECO:0000313" key="2">
    <source>
        <dbReference type="Proteomes" id="UP000594261"/>
    </source>
</evidence>
<dbReference type="EMBL" id="LRBV02000012">
    <property type="status" value="NOT_ANNOTATED_CDS"/>
    <property type="molecule type" value="Genomic_DNA"/>
</dbReference>
<reference evidence="1" key="2">
    <citation type="submission" date="2021-01" db="UniProtKB">
        <authorList>
            <consortium name="EnsemblPlants"/>
        </authorList>
    </citation>
    <scope>IDENTIFICATION</scope>
</reference>
<dbReference type="KEGG" id="qlo:115971830"/>
<dbReference type="InParanoid" id="A0A7N2N4V3"/>